<dbReference type="NCBIfam" id="TIGR04056">
    <property type="entry name" value="OMP_RagA_SusC"/>
    <property type="match status" value="1"/>
</dbReference>
<evidence type="ECO:0000256" key="7">
    <source>
        <dbReference type="PROSITE-ProRule" id="PRU01360"/>
    </source>
</evidence>
<dbReference type="Pfam" id="PF07660">
    <property type="entry name" value="STN"/>
    <property type="match status" value="1"/>
</dbReference>
<proteinExistence type="inferred from homology"/>
<evidence type="ECO:0000256" key="1">
    <source>
        <dbReference type="ARBA" id="ARBA00004571"/>
    </source>
</evidence>
<dbReference type="InterPro" id="IPR008969">
    <property type="entry name" value="CarboxyPept-like_regulatory"/>
</dbReference>
<dbReference type="Gene3D" id="2.40.170.20">
    <property type="entry name" value="TonB-dependent receptor, beta-barrel domain"/>
    <property type="match status" value="1"/>
</dbReference>
<protein>
    <recommendedName>
        <fullName evidence="8">Secretin/TonB short N-terminal domain-containing protein</fullName>
    </recommendedName>
</protein>
<dbReference type="InterPro" id="IPR037066">
    <property type="entry name" value="Plug_dom_sf"/>
</dbReference>
<keyword evidence="5 7" id="KW-0472">Membrane</keyword>
<sequence>MRKTNVCFRPLGLRLLPILRIMKIICLFLLLFVGQLNAGTFAQNRRLDIDVKNASLRDVFEQIKQKSGISFMFSNDDVKQVGRKSIQMKNADVEAILNKCLEGTGLTYELMDNVAIIRKIKSFEKDSVKDLILKGVVKDETGSPLPGVTIRIKGTTIGVTTDQNGVYKLLLPKDTATVVFTFIGMQTVERKYTGQKEINVVLKERATEVDEVVVVTGYETIQKKRLTSAITSIKAEDIIVSGLSSIDQMLEGHIPDMMFMVNSGEVGVVPKIRIRGTSTLIGNREPLWVVDGVVMKDPVPVSPDELNDPDYVNRIGNAIAGLNPQDIENINVLKDASATALYGAKAANGVILITTKKGHKGKMLVSYNMTTTMKRRPRYSDNKINVMNSKERMDFSRDLFNSRYKYSNNMTEVGFEGLAKRLYDREIGYKQFKEGVDQLETENTDWFDLLTEDSFSHQHTLSLTGGTKDLRYYSSVGYARDNDVIKGNRNERYTVVLNMDANLTKYLAASFSIKGNVGERKYNQSSLAPMDYAYNTSRTIPAYAGDGSYFFYGKYNGVVPYKFNILNELEHSGYKQNNSNIMFDARLNFTFTNYLNAQVLFSYSTSNTEIEGYYDEQTNYVANLRKSEYGVEPVKATSELPFGGELNKDYTRNNDYTLRLQLNFNKYFGSEDQHNLNAVLGYEMNSSKYNGYTSTTRGYYPDRGKQFAQGTSLEEYSAYRSWLENNAYPVLTDNITNLLAGFLTVSYSYFTYFTLNANARIDGSNKFGDQSNDKLLPVWSVSGVYNISEHWQGESDIVNNLSLKLSYGYQGNMLEGQSPVMTINKKPTDPYYNELVSKVVNYPNPKLKWEKTSSFNAGLEFSLFRNRLMMSVDYYYKRTVDAFLSKPISSVNGLNQYVVNSGNVENQGYSIAVTLSPVKTSDFKWTLSTYFSDSFNKLKTKPGAEQYELSNFLNGTALVKGKSVGTFYSYKFIGLNPIDGGPVFDDMQEHSEDLKNLSKYDTYTQVLTASGSREPTMSGGITNTLKYKNMRLSCNLAYSLGAKVRLFKLYNNTTTWDPEKNVNREFSKRWRQPGDEAHTNIPAIINTTSAAYTYYNDHWSAKDGYEGQLIARNYWDMYNYGNQRVVSANYLKCTNLSFTYAIADHLLQKWGLSRLEVTLATTNLFTICSSELKGQTPTQSGFAEIQLSDRPTYSLGINVSF</sequence>
<gene>
    <name evidence="9" type="ORF">BA92_06475</name>
</gene>
<feature type="domain" description="Secretin/TonB short N-terminal" evidence="8">
    <location>
        <begin position="69"/>
        <end position="120"/>
    </location>
</feature>
<dbReference type="InterPro" id="IPR039426">
    <property type="entry name" value="TonB-dep_rcpt-like"/>
</dbReference>
<dbReference type="Gene3D" id="2.170.130.10">
    <property type="entry name" value="TonB-dependent receptor, plug domain"/>
    <property type="match status" value="1"/>
</dbReference>
<evidence type="ECO:0000256" key="2">
    <source>
        <dbReference type="ARBA" id="ARBA00022448"/>
    </source>
</evidence>
<accession>A0A0C3RGM6</accession>
<dbReference type="AlphaFoldDB" id="A0A0C3RGM6"/>
<dbReference type="Gene3D" id="3.55.50.30">
    <property type="match status" value="1"/>
</dbReference>
<evidence type="ECO:0000259" key="8">
    <source>
        <dbReference type="SMART" id="SM00965"/>
    </source>
</evidence>
<dbReference type="SUPFAM" id="SSF49464">
    <property type="entry name" value="Carboxypeptidase regulatory domain-like"/>
    <property type="match status" value="1"/>
</dbReference>
<dbReference type="NCBIfam" id="TIGR04057">
    <property type="entry name" value="SusC_RagA_signa"/>
    <property type="match status" value="1"/>
</dbReference>
<dbReference type="InterPro" id="IPR036942">
    <property type="entry name" value="Beta-barrel_TonB_sf"/>
</dbReference>
<evidence type="ECO:0000256" key="5">
    <source>
        <dbReference type="ARBA" id="ARBA00023136"/>
    </source>
</evidence>
<dbReference type="Gene3D" id="2.60.40.1120">
    <property type="entry name" value="Carboxypeptidase-like, regulatory domain"/>
    <property type="match status" value="1"/>
</dbReference>
<dbReference type="InterPro" id="IPR011662">
    <property type="entry name" value="Secretin/TonB_short_N"/>
</dbReference>
<keyword evidence="10" id="KW-1185">Reference proteome</keyword>
<evidence type="ECO:0000256" key="4">
    <source>
        <dbReference type="ARBA" id="ARBA00022692"/>
    </source>
</evidence>
<keyword evidence="6 7" id="KW-0998">Cell outer membrane</keyword>
<dbReference type="SMART" id="SM00965">
    <property type="entry name" value="STN"/>
    <property type="match status" value="1"/>
</dbReference>
<dbReference type="Proteomes" id="UP000031980">
    <property type="component" value="Unassembled WGS sequence"/>
</dbReference>
<comment type="subcellular location">
    <subcellularLocation>
        <location evidence="1 7">Cell outer membrane</location>
        <topology evidence="1 7">Multi-pass membrane protein</topology>
    </subcellularLocation>
</comment>
<evidence type="ECO:0000313" key="9">
    <source>
        <dbReference type="EMBL" id="KIO44679.1"/>
    </source>
</evidence>
<keyword evidence="2 7" id="KW-0813">Transport</keyword>
<dbReference type="InterPro" id="IPR023996">
    <property type="entry name" value="TonB-dep_OMP_SusC/RagA"/>
</dbReference>
<dbReference type="InterPro" id="IPR012910">
    <property type="entry name" value="Plug_dom"/>
</dbReference>
<dbReference type="Pfam" id="PF13715">
    <property type="entry name" value="CarbopepD_reg_2"/>
    <property type="match status" value="1"/>
</dbReference>
<dbReference type="PROSITE" id="PS52016">
    <property type="entry name" value="TONB_DEPENDENT_REC_3"/>
    <property type="match status" value="1"/>
</dbReference>
<name>A0A0C3RGM6_9PORP</name>
<dbReference type="SUPFAM" id="SSF56935">
    <property type="entry name" value="Porins"/>
    <property type="match status" value="1"/>
</dbReference>
<comment type="caution">
    <text evidence="9">The sequence shown here is derived from an EMBL/GenBank/DDBJ whole genome shotgun (WGS) entry which is preliminary data.</text>
</comment>
<keyword evidence="3 7" id="KW-1134">Transmembrane beta strand</keyword>
<evidence type="ECO:0000256" key="3">
    <source>
        <dbReference type="ARBA" id="ARBA00022452"/>
    </source>
</evidence>
<dbReference type="InterPro" id="IPR023997">
    <property type="entry name" value="TonB-dep_OMP_SusC/RagA_CS"/>
</dbReference>
<comment type="similarity">
    <text evidence="7">Belongs to the TonB-dependent receptor family.</text>
</comment>
<dbReference type="GO" id="GO:0009279">
    <property type="term" value="C:cell outer membrane"/>
    <property type="evidence" value="ECO:0007669"/>
    <property type="project" value="UniProtKB-SubCell"/>
</dbReference>
<evidence type="ECO:0000313" key="10">
    <source>
        <dbReference type="Proteomes" id="UP000031980"/>
    </source>
</evidence>
<organism evidence="9 10">
    <name type="scientific">Sanguibacteroides justesenii</name>
    <dbReference type="NCBI Taxonomy" id="1547597"/>
    <lineage>
        <taxon>Bacteria</taxon>
        <taxon>Pseudomonadati</taxon>
        <taxon>Bacteroidota</taxon>
        <taxon>Bacteroidia</taxon>
        <taxon>Bacteroidales</taxon>
        <taxon>Porphyromonadaceae</taxon>
        <taxon>Sanguibacteroides</taxon>
    </lineage>
</organism>
<reference evidence="9" key="1">
    <citation type="submission" date="2014-07" db="EMBL/GenBank/DDBJ databases">
        <title>Porphyromonadaceae bacterium OUH 308042 = ATCC BAA-2681 = DSM 28342 draft genome.</title>
        <authorList>
            <person name="Sydenham T.V."/>
            <person name="Hasman H."/>
            <person name="Justensen U.S."/>
        </authorList>
    </citation>
    <scope>NUCLEOTIDE SEQUENCE [LARGE SCALE GENOMIC DNA]</scope>
    <source>
        <strain evidence="9">OUH 308042</strain>
    </source>
</reference>
<dbReference type="EMBL" id="JPIU01000038">
    <property type="protein sequence ID" value="KIO44679.1"/>
    <property type="molecule type" value="Genomic_DNA"/>
</dbReference>
<dbReference type="Pfam" id="PF07715">
    <property type="entry name" value="Plug"/>
    <property type="match status" value="1"/>
</dbReference>
<evidence type="ECO:0000256" key="6">
    <source>
        <dbReference type="ARBA" id="ARBA00023237"/>
    </source>
</evidence>
<keyword evidence="4 7" id="KW-0812">Transmembrane</keyword>